<feature type="transmembrane region" description="Helical" evidence="1">
    <location>
        <begin position="128"/>
        <end position="147"/>
    </location>
</feature>
<keyword evidence="3" id="KW-1185">Reference proteome</keyword>
<protein>
    <recommendedName>
        <fullName evidence="4">DoxX family protein</fullName>
    </recommendedName>
</protein>
<proteinExistence type="predicted"/>
<dbReference type="PANTHER" id="PTHR36974:SF1">
    <property type="entry name" value="DOXX FAMILY MEMBRANE PROTEIN"/>
    <property type="match status" value="1"/>
</dbReference>
<reference evidence="2 3" key="1">
    <citation type="submission" date="2023-07" db="EMBL/GenBank/DDBJ databases">
        <authorList>
            <person name="Lian W.-H."/>
        </authorList>
    </citation>
    <scope>NUCLEOTIDE SEQUENCE [LARGE SCALE GENOMIC DNA]</scope>
    <source>
        <strain evidence="2 3">SYSU DXS3180</strain>
    </source>
</reference>
<comment type="caution">
    <text evidence="2">The sequence shown here is derived from an EMBL/GenBank/DDBJ whole genome shotgun (WGS) entry which is preliminary data.</text>
</comment>
<evidence type="ECO:0000313" key="2">
    <source>
        <dbReference type="EMBL" id="MEX6688583.1"/>
    </source>
</evidence>
<organism evidence="2 3">
    <name type="scientific">Danxiaibacter flavus</name>
    <dbReference type="NCBI Taxonomy" id="3049108"/>
    <lineage>
        <taxon>Bacteria</taxon>
        <taxon>Pseudomonadati</taxon>
        <taxon>Bacteroidota</taxon>
        <taxon>Chitinophagia</taxon>
        <taxon>Chitinophagales</taxon>
        <taxon>Chitinophagaceae</taxon>
        <taxon>Danxiaibacter</taxon>
    </lineage>
</organism>
<feature type="transmembrane region" description="Helical" evidence="1">
    <location>
        <begin position="89"/>
        <end position="108"/>
    </location>
</feature>
<evidence type="ECO:0008006" key="4">
    <source>
        <dbReference type="Google" id="ProtNLM"/>
    </source>
</evidence>
<dbReference type="RefSeq" id="WP_369329992.1">
    <property type="nucleotide sequence ID" value="NZ_JAULBC010000004.1"/>
</dbReference>
<sequence length="151" mass="16947">MKPLFVLLITFGLTLLVTLLFGGLNVGLSGRVAMFVMLVFTAIGHFKFTEGMMMMLPPQVPAKKAIIYITGILEIVLGVMLVLKDYITATGFALIAFFLVLLPANIHAAARKVNYEKADYTGKGLSYLWIRIPMQILFIWWVYYFAICNTN</sequence>
<evidence type="ECO:0000313" key="3">
    <source>
        <dbReference type="Proteomes" id="UP001560573"/>
    </source>
</evidence>
<feature type="transmembrane region" description="Helical" evidence="1">
    <location>
        <begin position="65"/>
        <end position="83"/>
    </location>
</feature>
<gene>
    <name evidence="2" type="ORF">QTN47_13805</name>
</gene>
<feature type="transmembrane region" description="Helical" evidence="1">
    <location>
        <begin position="32"/>
        <end position="53"/>
    </location>
</feature>
<dbReference type="Proteomes" id="UP001560573">
    <property type="component" value="Unassembled WGS sequence"/>
</dbReference>
<evidence type="ECO:0000256" key="1">
    <source>
        <dbReference type="SAM" id="Phobius"/>
    </source>
</evidence>
<keyword evidence="1" id="KW-0812">Transmembrane</keyword>
<accession>A0ABV3ZFI6</accession>
<dbReference type="PANTHER" id="PTHR36974">
    <property type="entry name" value="MEMBRANE PROTEIN-RELATED"/>
    <property type="match status" value="1"/>
</dbReference>
<keyword evidence="1" id="KW-0472">Membrane</keyword>
<name>A0ABV3ZFI6_9BACT</name>
<keyword evidence="1" id="KW-1133">Transmembrane helix</keyword>
<dbReference type="EMBL" id="JAULBC010000004">
    <property type="protein sequence ID" value="MEX6688583.1"/>
    <property type="molecule type" value="Genomic_DNA"/>
</dbReference>